<keyword evidence="2 6" id="KW-0547">Nucleotide-binding</keyword>
<dbReference type="InterPro" id="IPR004176">
    <property type="entry name" value="Clp_R_N"/>
</dbReference>
<dbReference type="SMART" id="SM01086">
    <property type="entry name" value="ClpB_D2-small"/>
    <property type="match status" value="1"/>
</dbReference>
<dbReference type="InterPro" id="IPR036628">
    <property type="entry name" value="Clp_N_dom_sf"/>
</dbReference>
<protein>
    <recommendedName>
        <fullName evidence="9">Clp R domain-containing protein</fullName>
    </recommendedName>
</protein>
<feature type="domain" description="Clp R" evidence="9">
    <location>
        <begin position="3"/>
        <end position="151"/>
    </location>
</feature>
<comment type="caution">
    <text evidence="10">The sequence shown here is derived from an EMBL/GenBank/DDBJ whole genome shotgun (WGS) entry which is preliminary data.</text>
</comment>
<name>A0AAD5H8P3_9CHLO</name>
<dbReference type="InterPro" id="IPR028299">
    <property type="entry name" value="ClpA/B_CS2"/>
</dbReference>
<evidence type="ECO:0000313" key="10">
    <source>
        <dbReference type="EMBL" id="KAI7843937.1"/>
    </source>
</evidence>
<sequence length="923" mass="101638">MDPTQFTEKVTSLLNAAQQLASEHSHQSLTPTHVAIVMFEDEGGVARAALARQAAAGSDSLASVLRTLKKQLVRLPAVTSGDGSDDVFISPELRRALQAAAKLQKKKGDSFLGADVLFVAILETKEVSAALAEAGINAKQLASAVEEGRGSMHVDSATADTQFDALTKYGIDLTAKAAELDPVIGRDEEIRRTIRVLCRRTKNNPVLIGEPGVGKTAIVEGLAQRIVKGDIPATLLGVRLISLDMGSLVAGAKYRGEFEERIKAVLKEVADNKGQVILFIDEIHLVLGAGKTDGAMDAANLLKPMLARGELRLIGATTLNEYREHVEKDAAFERRFQQVLVGEPSVPDTVQILRGLKERYASHHGVQISDRALVVAAELADRYITNRFLPDKAIDLVDEACSNLQASALVDEACSNLQVQLESKPEEIDVLERQLIRLQVEEKALEKEKDKQSKERLGEVQRELSELQDKLKPLQMRYSQEKALLDEIKELAKKKEALCQEKALLDEIKELAKKKEALQIRLEQAQNRMDLAMVADIKYGALAEVEEALKRKQAEARRSDRMLSDTVGPEEIATVVSKWTGIPVNKLQASDRERLVHLESFLHERVVGQDAAVKAVADAVLRSRAGLGARNRGSSFLFLGPTGVGKTELAKALAAMLFDSEKMLIRIDMSEYMEKHSVSRLIGAPPGYIGHEAGGQLTEAVRRRPYSVVLFDEVEKAHADVMNILLGVLDDGRLTDSKGRTVAFNNTIIIMTSNLRGNGAEARAAVMEVVRHHFRPEFLNRVDEIVQFDPLSPQQLREVARLQSSELNQRLKERSITMQLTDAALDYAVSQSYDHMYGARPLRRWLEHSVVTPLSRMIISGELPDDSKVVVDAPGGAGLTFTVQPDEAAAAARAAEKQRHASFKKIRIQEPGDEEEEWSDMED</sequence>
<dbReference type="FunFam" id="3.40.50.300:FF:000025">
    <property type="entry name" value="ATP-dependent Clp protease subunit"/>
    <property type="match status" value="1"/>
</dbReference>
<evidence type="ECO:0000256" key="7">
    <source>
        <dbReference type="SAM" id="Coils"/>
    </source>
</evidence>
<evidence type="ECO:0000256" key="5">
    <source>
        <dbReference type="PROSITE-ProRule" id="PRU01251"/>
    </source>
</evidence>
<dbReference type="InterPro" id="IPR003593">
    <property type="entry name" value="AAA+_ATPase"/>
</dbReference>
<keyword evidence="1 5" id="KW-0677">Repeat</keyword>
<dbReference type="InterPro" id="IPR003959">
    <property type="entry name" value="ATPase_AAA_core"/>
</dbReference>
<feature type="compositionally biased region" description="Acidic residues" evidence="8">
    <location>
        <begin position="911"/>
        <end position="923"/>
    </location>
</feature>
<evidence type="ECO:0000256" key="4">
    <source>
        <dbReference type="ARBA" id="ARBA00023186"/>
    </source>
</evidence>
<dbReference type="InterPro" id="IPR050130">
    <property type="entry name" value="ClpA_ClpB"/>
</dbReference>
<accession>A0AAD5H8P3</accession>
<feature type="region of interest" description="Disordered" evidence="8">
    <location>
        <begin position="900"/>
        <end position="923"/>
    </location>
</feature>
<dbReference type="PROSITE" id="PS00871">
    <property type="entry name" value="CLPAB_2"/>
    <property type="match status" value="1"/>
</dbReference>
<evidence type="ECO:0000256" key="1">
    <source>
        <dbReference type="ARBA" id="ARBA00022737"/>
    </source>
</evidence>
<dbReference type="InterPro" id="IPR019489">
    <property type="entry name" value="Clp_ATPase_C"/>
</dbReference>
<dbReference type="Gene3D" id="1.10.8.60">
    <property type="match status" value="2"/>
</dbReference>
<keyword evidence="7" id="KW-0175">Coiled coil</keyword>
<dbReference type="GO" id="GO:0005737">
    <property type="term" value="C:cytoplasm"/>
    <property type="evidence" value="ECO:0007669"/>
    <property type="project" value="TreeGrafter"/>
</dbReference>
<dbReference type="InterPro" id="IPR027417">
    <property type="entry name" value="P-loop_NTPase"/>
</dbReference>
<comment type="similarity">
    <text evidence="6">Belongs to the ClpA/ClpB family.</text>
</comment>
<evidence type="ECO:0000313" key="11">
    <source>
        <dbReference type="Proteomes" id="UP001205105"/>
    </source>
</evidence>
<reference evidence="10" key="1">
    <citation type="submission" date="2020-11" db="EMBL/GenBank/DDBJ databases">
        <title>Chlorella ohadii genome sequencing and assembly.</title>
        <authorList>
            <person name="Murik O."/>
            <person name="Treves H."/>
            <person name="Kedem I."/>
            <person name="Shotland Y."/>
            <person name="Kaplan A."/>
        </authorList>
    </citation>
    <scope>NUCLEOTIDE SEQUENCE</scope>
    <source>
        <strain evidence="10">1</strain>
    </source>
</reference>
<dbReference type="FunFam" id="3.40.50.300:FF:000010">
    <property type="entry name" value="Chaperone clpB 1, putative"/>
    <property type="match status" value="1"/>
</dbReference>
<dbReference type="Proteomes" id="UP001205105">
    <property type="component" value="Unassembled WGS sequence"/>
</dbReference>
<dbReference type="Gene3D" id="3.40.50.300">
    <property type="entry name" value="P-loop containing nucleotide triphosphate hydrolases"/>
    <property type="match status" value="4"/>
</dbReference>
<dbReference type="SUPFAM" id="SSF81923">
    <property type="entry name" value="Double Clp-N motif"/>
    <property type="match status" value="1"/>
</dbReference>
<dbReference type="EMBL" id="JADXDR010000035">
    <property type="protein sequence ID" value="KAI7843937.1"/>
    <property type="molecule type" value="Genomic_DNA"/>
</dbReference>
<dbReference type="PRINTS" id="PR00300">
    <property type="entry name" value="CLPPROTEASEA"/>
</dbReference>
<evidence type="ECO:0000259" key="9">
    <source>
        <dbReference type="PROSITE" id="PS51903"/>
    </source>
</evidence>
<dbReference type="PANTHER" id="PTHR11638:SF18">
    <property type="entry name" value="HEAT SHOCK PROTEIN 104"/>
    <property type="match status" value="1"/>
</dbReference>
<dbReference type="InterPro" id="IPR041546">
    <property type="entry name" value="ClpA/ClpB_AAA_lid"/>
</dbReference>
<organism evidence="10 11">
    <name type="scientific">Chlorella ohadii</name>
    <dbReference type="NCBI Taxonomy" id="2649997"/>
    <lineage>
        <taxon>Eukaryota</taxon>
        <taxon>Viridiplantae</taxon>
        <taxon>Chlorophyta</taxon>
        <taxon>core chlorophytes</taxon>
        <taxon>Trebouxiophyceae</taxon>
        <taxon>Chlorellales</taxon>
        <taxon>Chlorellaceae</taxon>
        <taxon>Chlorella clade</taxon>
        <taxon>Chlorella</taxon>
    </lineage>
</organism>
<dbReference type="PROSITE" id="PS00870">
    <property type="entry name" value="CLPAB_1"/>
    <property type="match status" value="1"/>
</dbReference>
<dbReference type="PROSITE" id="PS51903">
    <property type="entry name" value="CLP_R"/>
    <property type="match status" value="1"/>
</dbReference>
<evidence type="ECO:0000256" key="6">
    <source>
        <dbReference type="RuleBase" id="RU004432"/>
    </source>
</evidence>
<dbReference type="Pfam" id="PF00004">
    <property type="entry name" value="AAA"/>
    <property type="match status" value="1"/>
</dbReference>
<dbReference type="PANTHER" id="PTHR11638">
    <property type="entry name" value="ATP-DEPENDENT CLP PROTEASE"/>
    <property type="match status" value="1"/>
</dbReference>
<evidence type="ECO:0000256" key="3">
    <source>
        <dbReference type="ARBA" id="ARBA00022840"/>
    </source>
</evidence>
<keyword evidence="3 6" id="KW-0067">ATP-binding</keyword>
<evidence type="ECO:0000256" key="8">
    <source>
        <dbReference type="SAM" id="MobiDB-lite"/>
    </source>
</evidence>
<dbReference type="GO" id="GO:0034605">
    <property type="term" value="P:cellular response to heat"/>
    <property type="evidence" value="ECO:0007669"/>
    <property type="project" value="TreeGrafter"/>
</dbReference>
<dbReference type="SMART" id="SM00382">
    <property type="entry name" value="AAA"/>
    <property type="match status" value="2"/>
</dbReference>
<dbReference type="Gene3D" id="1.10.1780.10">
    <property type="entry name" value="Clp, N-terminal domain"/>
    <property type="match status" value="1"/>
</dbReference>
<dbReference type="InterPro" id="IPR001270">
    <property type="entry name" value="ClpA/B"/>
</dbReference>
<dbReference type="SUPFAM" id="SSF52540">
    <property type="entry name" value="P-loop containing nucleoside triphosphate hydrolases"/>
    <property type="match status" value="2"/>
</dbReference>
<dbReference type="Pfam" id="PF17871">
    <property type="entry name" value="AAA_lid_9"/>
    <property type="match status" value="2"/>
</dbReference>
<proteinExistence type="inferred from homology"/>
<dbReference type="Pfam" id="PF02861">
    <property type="entry name" value="Clp_N"/>
    <property type="match status" value="1"/>
</dbReference>
<keyword evidence="11" id="KW-1185">Reference proteome</keyword>
<dbReference type="AlphaFoldDB" id="A0AAD5H8P3"/>
<evidence type="ECO:0000256" key="2">
    <source>
        <dbReference type="ARBA" id="ARBA00022741"/>
    </source>
</evidence>
<dbReference type="Pfam" id="PF10431">
    <property type="entry name" value="ClpB_D2-small"/>
    <property type="match status" value="1"/>
</dbReference>
<dbReference type="GO" id="GO:0005524">
    <property type="term" value="F:ATP binding"/>
    <property type="evidence" value="ECO:0007669"/>
    <property type="project" value="UniProtKB-KW"/>
</dbReference>
<dbReference type="Pfam" id="PF07724">
    <property type="entry name" value="AAA_2"/>
    <property type="match status" value="1"/>
</dbReference>
<gene>
    <name evidence="10" type="ORF">COHA_002475</name>
</gene>
<dbReference type="InterPro" id="IPR018368">
    <property type="entry name" value="ClpA/B_CS1"/>
</dbReference>
<dbReference type="GO" id="GO:0016887">
    <property type="term" value="F:ATP hydrolysis activity"/>
    <property type="evidence" value="ECO:0007669"/>
    <property type="project" value="InterPro"/>
</dbReference>
<dbReference type="CDD" id="cd00009">
    <property type="entry name" value="AAA"/>
    <property type="match status" value="1"/>
</dbReference>
<dbReference type="CDD" id="cd19499">
    <property type="entry name" value="RecA-like_ClpB_Hsp104-like"/>
    <property type="match status" value="1"/>
</dbReference>
<feature type="coiled-coil region" evidence="7">
    <location>
        <begin position="428"/>
        <end position="562"/>
    </location>
</feature>
<keyword evidence="4 6" id="KW-0143">Chaperone</keyword>